<accession>A0A140SSV6</accession>
<keyword evidence="3" id="KW-0479">Metal-binding</keyword>
<evidence type="ECO:0000259" key="10">
    <source>
        <dbReference type="PROSITE" id="PS51643"/>
    </source>
</evidence>
<dbReference type="Pfam" id="PF22590">
    <property type="entry name" value="Cas3-like_C_2"/>
    <property type="match status" value="1"/>
</dbReference>
<dbReference type="InterPro" id="IPR013395">
    <property type="entry name" value="CRISPR-assoc_Cas3_yers"/>
</dbReference>
<dbReference type="EMBL" id="CP003488">
    <property type="protein sequence ID" value="AFH95463.1"/>
    <property type="molecule type" value="Genomic_DNA"/>
</dbReference>
<evidence type="ECO:0000256" key="6">
    <source>
        <dbReference type="ARBA" id="ARBA00022806"/>
    </source>
</evidence>
<dbReference type="Gene3D" id="1.10.3210.30">
    <property type="match status" value="1"/>
</dbReference>
<keyword evidence="5" id="KW-0378">Hydrolase</keyword>
<protein>
    <submittedName>
        <fullName evidence="11">CRISPR-associated helicase Cas3 family</fullName>
    </submittedName>
</protein>
<dbReference type="GO" id="GO:0005524">
    <property type="term" value="F:ATP binding"/>
    <property type="evidence" value="ECO:0007669"/>
    <property type="project" value="UniProtKB-KW"/>
</dbReference>
<dbReference type="Proteomes" id="UP000005012">
    <property type="component" value="Chromosome"/>
</dbReference>
<dbReference type="OrthoDB" id="220028at2"/>
<evidence type="ECO:0000313" key="12">
    <source>
        <dbReference type="Proteomes" id="UP000005012"/>
    </source>
</evidence>
<evidence type="ECO:0000256" key="5">
    <source>
        <dbReference type="ARBA" id="ARBA00022801"/>
    </source>
</evidence>
<dbReference type="KEGG" id="psi:S70_18295"/>
<reference evidence="11 12" key="1">
    <citation type="journal article" date="2012" name="J. Bacteriol.">
        <title>Complete Genome Sequence of Providencia stuartii Clinical Isolate MRSN 2154.</title>
        <authorList>
            <person name="Clifford R.J."/>
            <person name="Hang J."/>
            <person name="Riley M.C."/>
            <person name="Onmus-Leone F."/>
            <person name="Kuschner R.A."/>
            <person name="Lesho E.P."/>
            <person name="Waterman P.E."/>
        </authorList>
    </citation>
    <scope>NUCLEOTIDE SEQUENCE [LARGE SCALE GENOMIC DNA]</scope>
    <source>
        <strain evidence="11 12">MRSN 2154</strain>
    </source>
</reference>
<keyword evidence="7" id="KW-0067">ATP-binding</keyword>
<feature type="compositionally biased region" description="Polar residues" evidence="9">
    <location>
        <begin position="519"/>
        <end position="535"/>
    </location>
</feature>
<dbReference type="InterPro" id="IPR038257">
    <property type="entry name" value="CRISPR-assoc_Cas3_HD_sf"/>
</dbReference>
<keyword evidence="8" id="KW-0051">Antiviral defense</keyword>
<dbReference type="InterPro" id="IPR054712">
    <property type="entry name" value="Cas3-like_dom"/>
</dbReference>
<reference evidence="12" key="2">
    <citation type="submission" date="2012-04" db="EMBL/GenBank/DDBJ databases">
        <title>Complete genome sequence of Providencia stuartii clinical isolate MRSN 2154.</title>
        <authorList>
            <person name="Clifford R.J."/>
            <person name="Hang J."/>
            <person name="Riley M.C."/>
            <person name="Onmus-Leone F."/>
            <person name="Kuschner R.A."/>
            <person name="Lesho E.P."/>
            <person name="Waterman P.E."/>
        </authorList>
    </citation>
    <scope>NUCLEOTIDE SEQUENCE [LARGE SCALE GENOMIC DNA]</scope>
    <source>
        <strain evidence="12">MRSN 2154</strain>
    </source>
</reference>
<dbReference type="GO" id="GO:0004386">
    <property type="term" value="F:helicase activity"/>
    <property type="evidence" value="ECO:0007669"/>
    <property type="project" value="UniProtKB-KW"/>
</dbReference>
<dbReference type="PROSITE" id="PS51643">
    <property type="entry name" value="HD_CAS3"/>
    <property type="match status" value="1"/>
</dbReference>
<dbReference type="GO" id="GO:0016787">
    <property type="term" value="F:hydrolase activity"/>
    <property type="evidence" value="ECO:0007669"/>
    <property type="project" value="UniProtKB-KW"/>
</dbReference>
<dbReference type="Pfam" id="PF21384">
    <property type="entry name" value="Cas3_I-F_Cas2"/>
    <property type="match status" value="1"/>
</dbReference>
<dbReference type="InterPro" id="IPR027417">
    <property type="entry name" value="P-loop_NTPase"/>
</dbReference>
<evidence type="ECO:0000256" key="4">
    <source>
        <dbReference type="ARBA" id="ARBA00022741"/>
    </source>
</evidence>
<name>A0A140SSV6_PROSM</name>
<dbReference type="InterPro" id="IPR048823">
    <property type="entry name" value="Cas3_I-F_Cas2"/>
</dbReference>
<dbReference type="AlphaFoldDB" id="A0A140SSV6"/>
<keyword evidence="6" id="KW-0347">Helicase</keyword>
<dbReference type="NCBIfam" id="TIGR02562">
    <property type="entry name" value="cas3_yersinia"/>
    <property type="match status" value="1"/>
</dbReference>
<dbReference type="RefSeq" id="WP_014658068.1">
    <property type="nucleotide sequence ID" value="NC_017731.1"/>
</dbReference>
<evidence type="ECO:0000256" key="1">
    <source>
        <dbReference type="ARBA" id="ARBA00006847"/>
    </source>
</evidence>
<proteinExistence type="inferred from homology"/>
<keyword evidence="4" id="KW-0547">Nucleotide-binding</keyword>
<evidence type="ECO:0000256" key="8">
    <source>
        <dbReference type="ARBA" id="ARBA00023118"/>
    </source>
</evidence>
<feature type="region of interest" description="Disordered" evidence="9">
    <location>
        <begin position="512"/>
        <end position="547"/>
    </location>
</feature>
<sequence length="1182" mass="135063">MMVTFVSQCEKHALKRTRRVLDAFANRIGDNTWQTLITEDGLQTVKKMLRQSASRNTAVSCHWIRSRSRSQLLWVVGNRNKFNSQGHVPVNRTEKSFLGSEFENDWKYLSLIAAVARLAALFHDWGKASRLFQDKLNPAVKMPFKGDPVRHEWVSSILFSSLVKIHSAEESEEKWLDALIHQEWDESQLQQCVNDNCLASNPLAELPDAAALLTWLILTHHKLPFLDEQELCNWQDKAINLHTQLLAKIKQSWGYRNGNDDAQFQQRIKMCFEFPNGLLSNSKAWVQAVQQAATDLKNQLPLFQQAMADGSWRVIAHYARLCLMLGDHNYSSQGNDPQWHSDIALYANTHKIRNINNIPQVTFKQKLDEHLVKVAETARDIAETLPYFESEPPFASDVPKLAYDKNSTGKFSWQEDAVNSIYQYRKERNDDIKGYFIVNMASTGCGKTRANAKIMQALSEDKQSLRYILALGLRTLTLQTGDEYKDQNKIGLGERDLAVLIGSKAVAQLHQNAKENENASEASNDTSSHQTNSESNDLKPHQTGSESQEMLFDENEEMLRWDENKWSGILPEEVLSTVLTREKDRALLYAPVLACTIDHIIGATETIRGGRYILPCLRLMSSDLVIDEVDDFIEADSAAIARLIHMVGLLGRKVMISSATITPDTALAYFHAYQSGWHAHAKSRQQSLEIGCMWIDEGEYDPVKEKCKSSTLAATLVANDENTPYFYQQYHGKFIDKRAKVLGQQPARRKALIVPTPKDNTQESQQCYFNHILNAVLTQHHYHAFLDKRTGIQVSFGVIRVANILPCIDLTRFLLECECPDEVEIRTMAYHSQQVLLLRHEQEQHLDSVLKRKEKSGEEPDALNDAIIRQHIAQVSAEGKAKHLIFILVATPVEEVGRDHDFDWAVVEPSSWRSIIQIAGRVRRHREGEVAQPNMALLQYNLKGFEEGNDNPFSRPGYENRYINLGLSTHDLYELVDEQQLNKSVDAIPRIQKQASYESKKHTNLACLEHAAIKYTFKIEHIFPPKRAENSATSSRRTTRRSNHQTIPSNAASHIWGYTHGNWWMTAISQQIASFRSGAPSFRLVLEILPRGEMQFSEYHRENGWVNVGAQNGIHFIEFPESMKKRLWLVRDYAKSLESQTEEAEQITSLSRFYGEITFLKCLNVHDGYRYDDQMGVYPIKR</sequence>
<evidence type="ECO:0000256" key="7">
    <source>
        <dbReference type="ARBA" id="ARBA00022840"/>
    </source>
</evidence>
<dbReference type="GeneID" id="93519814"/>
<dbReference type="InterPro" id="IPR006483">
    <property type="entry name" value="CRISPR-assoc_Cas3_HD"/>
</dbReference>
<dbReference type="SUPFAM" id="SSF52540">
    <property type="entry name" value="P-loop containing nucleoside triphosphate hydrolases"/>
    <property type="match status" value="1"/>
</dbReference>
<gene>
    <name evidence="11" type="ordered locus">S70_18295</name>
</gene>
<dbReference type="HOGENOM" id="CLU_009385_0_0_6"/>
<evidence type="ECO:0000256" key="3">
    <source>
        <dbReference type="ARBA" id="ARBA00022723"/>
    </source>
</evidence>
<evidence type="ECO:0000256" key="2">
    <source>
        <dbReference type="ARBA" id="ARBA00009046"/>
    </source>
</evidence>
<organism evidence="11 12">
    <name type="scientific">Providencia stuartii (strain MRSN 2154)</name>
    <dbReference type="NCBI Taxonomy" id="1157951"/>
    <lineage>
        <taxon>Bacteria</taxon>
        <taxon>Pseudomonadati</taxon>
        <taxon>Pseudomonadota</taxon>
        <taxon>Gammaproteobacteria</taxon>
        <taxon>Enterobacterales</taxon>
        <taxon>Morganellaceae</taxon>
        <taxon>Providencia</taxon>
    </lineage>
</organism>
<evidence type="ECO:0000313" key="11">
    <source>
        <dbReference type="EMBL" id="AFH95463.1"/>
    </source>
</evidence>
<dbReference type="GO" id="GO:0046872">
    <property type="term" value="F:metal ion binding"/>
    <property type="evidence" value="ECO:0007669"/>
    <property type="project" value="UniProtKB-KW"/>
</dbReference>
<dbReference type="PATRIC" id="fig|1157951.4.peg.3671"/>
<evidence type="ECO:0000256" key="9">
    <source>
        <dbReference type="SAM" id="MobiDB-lite"/>
    </source>
</evidence>
<comment type="similarity">
    <text evidence="1">In the N-terminal section; belongs to the CRISPR-associated nuclease Cas3-HD family.</text>
</comment>
<comment type="similarity">
    <text evidence="2">In the central section; belongs to the CRISPR-associated helicase Cas3 family.</text>
</comment>
<feature type="domain" description="HD Cas3-type" evidence="10">
    <location>
        <begin position="102"/>
        <end position="286"/>
    </location>
</feature>
<dbReference type="GO" id="GO:0051607">
    <property type="term" value="P:defense response to virus"/>
    <property type="evidence" value="ECO:0007669"/>
    <property type="project" value="UniProtKB-KW"/>
</dbReference>